<accession>A0A9W4JR09</accession>
<evidence type="ECO:0000313" key="3">
    <source>
        <dbReference type="Proteomes" id="UP001152649"/>
    </source>
</evidence>
<keyword evidence="3" id="KW-1185">Reference proteome</keyword>
<evidence type="ECO:0000256" key="1">
    <source>
        <dbReference type="SAM" id="MobiDB-lite"/>
    </source>
</evidence>
<feature type="compositionally biased region" description="Basic and acidic residues" evidence="1">
    <location>
        <begin position="48"/>
        <end position="69"/>
    </location>
</feature>
<feature type="region of interest" description="Disordered" evidence="1">
    <location>
        <begin position="48"/>
        <end position="134"/>
    </location>
</feature>
<comment type="caution">
    <text evidence="2">The sequence shown here is derived from an EMBL/GenBank/DDBJ whole genome shotgun (WGS) entry which is preliminary data.</text>
</comment>
<dbReference type="Proteomes" id="UP001152649">
    <property type="component" value="Unassembled WGS sequence"/>
</dbReference>
<gene>
    <name evidence="2" type="ORF">PSALAMII_LOCUS9313</name>
</gene>
<evidence type="ECO:0000313" key="2">
    <source>
        <dbReference type="EMBL" id="CAG8415754.1"/>
    </source>
</evidence>
<reference evidence="2" key="1">
    <citation type="submission" date="2021-07" db="EMBL/GenBank/DDBJ databases">
        <authorList>
            <person name="Branca A.L. A."/>
        </authorList>
    </citation>
    <scope>NUCLEOTIDE SEQUENCE</scope>
</reference>
<proteinExistence type="predicted"/>
<dbReference type="AlphaFoldDB" id="A0A9W4JR09"/>
<dbReference type="OrthoDB" id="3945172at2759"/>
<dbReference type="EMBL" id="CAJVPG010000433">
    <property type="protein sequence ID" value="CAG8415754.1"/>
    <property type="molecule type" value="Genomic_DNA"/>
</dbReference>
<name>A0A9W4JR09_9EURO</name>
<feature type="compositionally biased region" description="Basic and acidic residues" evidence="1">
    <location>
        <begin position="121"/>
        <end position="132"/>
    </location>
</feature>
<feature type="compositionally biased region" description="Polar residues" evidence="1">
    <location>
        <begin position="89"/>
        <end position="103"/>
    </location>
</feature>
<protein>
    <submittedName>
        <fullName evidence="2">Uncharacterized protein</fullName>
    </submittedName>
</protein>
<sequence>MPIGLICSSKLYNMSIARLPYRRILPLPSTQPVLRGTSVRNYAIFKDWKGNEEHTTERSKKGDTTDVHAEASASGMKERETNEGVADGTKSQGTTERGGTKYSSKAKKENPKAPEPIIGMNDERGKASEHNSVRGYMPSQFANCALALQKGD</sequence>
<organism evidence="2 3">
    <name type="scientific">Penicillium salamii</name>
    <dbReference type="NCBI Taxonomy" id="1612424"/>
    <lineage>
        <taxon>Eukaryota</taxon>
        <taxon>Fungi</taxon>
        <taxon>Dikarya</taxon>
        <taxon>Ascomycota</taxon>
        <taxon>Pezizomycotina</taxon>
        <taxon>Eurotiomycetes</taxon>
        <taxon>Eurotiomycetidae</taxon>
        <taxon>Eurotiales</taxon>
        <taxon>Aspergillaceae</taxon>
        <taxon>Penicillium</taxon>
    </lineage>
</organism>